<accession>A0AAN0IVH4</accession>
<keyword evidence="4" id="KW-1185">Reference proteome</keyword>
<keyword evidence="2" id="KW-0472">Membrane</keyword>
<evidence type="ECO:0000256" key="2">
    <source>
        <dbReference type="SAM" id="Phobius"/>
    </source>
</evidence>
<dbReference type="AlphaFoldDB" id="A0AAN0IVH4"/>
<evidence type="ECO:0000313" key="3">
    <source>
        <dbReference type="EnsemblMetazoa" id="XP_019848810.1"/>
    </source>
</evidence>
<sequence>MNVVRSNFSSALLSIEALVKESAFIAIDTEFTGLSTNESDNRSLFDTIESRYAKLRRTAHSFTICQFGMSVFISDPEMKHYTAHSFNFYLFPKTFQHIYNPRFLIQCANIEFLCEHSFDFNKWFYEGISFCNRQEEAKLTTEVVSKEEKEDIVGFRRLFQLLVESKKPLLGHNMLLDLAYMFDCFHEPLPTSYTDFKATLHLLFPVIIDTKNISRAIRTKMDKYINKTSLDELYASLSNEEYAKSVIYAPDVVHSPDSSRYGETKCFHEAAYDAYCVGYVFLKMAHFLAISNMSHPRPVHFKQYLKTIEPYSNRINLVHGPINYINLSGPDQKERENYIIKVKTASGKKIDLNHLKQVIKYDTEFKVSSKDSVLVGIPVSGWMKPIIDEIESSTSEYIVERHSTIKNTKRSSMKKAIPVIALITCACIVLYKYNY</sequence>
<dbReference type="SUPFAM" id="SSF53098">
    <property type="entry name" value="Ribonuclease H-like"/>
    <property type="match status" value="1"/>
</dbReference>
<dbReference type="InterPro" id="IPR051181">
    <property type="entry name" value="CAF1_poly(A)_ribonucleases"/>
</dbReference>
<proteinExistence type="inferred from homology"/>
<dbReference type="GO" id="GO:1990431">
    <property type="term" value="P:priRNA 3'-end processing"/>
    <property type="evidence" value="ECO:0007669"/>
    <property type="project" value="TreeGrafter"/>
</dbReference>
<dbReference type="Gene3D" id="3.30.420.10">
    <property type="entry name" value="Ribonuclease H-like superfamily/Ribonuclease H"/>
    <property type="match status" value="1"/>
</dbReference>
<dbReference type="Pfam" id="PF04857">
    <property type="entry name" value="CAF1"/>
    <property type="match status" value="1"/>
</dbReference>
<protein>
    <submittedName>
        <fullName evidence="3">Uncharacterized protein</fullName>
    </submittedName>
</protein>
<dbReference type="PANTHER" id="PTHR15092:SF22">
    <property type="entry name" value="POLY(A)-SPECIFIC RIBONUCLEASE PNLDC1"/>
    <property type="match status" value="1"/>
</dbReference>
<comment type="similarity">
    <text evidence="1">Belongs to the CAF1 family.</text>
</comment>
<reference evidence="3" key="2">
    <citation type="submission" date="2024-06" db="UniProtKB">
        <authorList>
            <consortium name="EnsemblMetazoa"/>
        </authorList>
    </citation>
    <scope>IDENTIFICATION</scope>
</reference>
<keyword evidence="2" id="KW-1133">Transmembrane helix</keyword>
<organism evidence="3 4">
    <name type="scientific">Amphimedon queenslandica</name>
    <name type="common">Sponge</name>
    <dbReference type="NCBI Taxonomy" id="400682"/>
    <lineage>
        <taxon>Eukaryota</taxon>
        <taxon>Metazoa</taxon>
        <taxon>Porifera</taxon>
        <taxon>Demospongiae</taxon>
        <taxon>Heteroscleromorpha</taxon>
        <taxon>Haplosclerida</taxon>
        <taxon>Niphatidae</taxon>
        <taxon>Amphimedon</taxon>
    </lineage>
</organism>
<name>A0AAN0IVH4_AMPQE</name>
<dbReference type="GO" id="GO:1990432">
    <property type="term" value="P:siRNA 3'-end processing"/>
    <property type="evidence" value="ECO:0007669"/>
    <property type="project" value="TreeGrafter"/>
</dbReference>
<dbReference type="InterPro" id="IPR006941">
    <property type="entry name" value="RNase_CAF1"/>
</dbReference>
<dbReference type="GO" id="GO:0005783">
    <property type="term" value="C:endoplasmic reticulum"/>
    <property type="evidence" value="ECO:0007669"/>
    <property type="project" value="TreeGrafter"/>
</dbReference>
<dbReference type="GO" id="GO:0005634">
    <property type="term" value="C:nucleus"/>
    <property type="evidence" value="ECO:0007669"/>
    <property type="project" value="TreeGrafter"/>
</dbReference>
<evidence type="ECO:0000313" key="4">
    <source>
        <dbReference type="Proteomes" id="UP000007879"/>
    </source>
</evidence>
<dbReference type="PANTHER" id="PTHR15092">
    <property type="entry name" value="POLY A -SPECIFIC RIBONUCLEASE/TARGET OF EGR1, MEMBER 1"/>
    <property type="match status" value="1"/>
</dbReference>
<keyword evidence="2" id="KW-0812">Transmembrane</keyword>
<dbReference type="EnsemblMetazoa" id="XM_019993251.1">
    <property type="protein sequence ID" value="XP_019848810.1"/>
    <property type="gene ID" value="LOC109580255"/>
</dbReference>
<feature type="transmembrane region" description="Helical" evidence="2">
    <location>
        <begin position="416"/>
        <end position="433"/>
    </location>
</feature>
<dbReference type="RefSeq" id="XP_019848810.1">
    <property type="nucleotide sequence ID" value="XM_019993251.1"/>
</dbReference>
<dbReference type="GO" id="GO:0003723">
    <property type="term" value="F:RNA binding"/>
    <property type="evidence" value="ECO:0007669"/>
    <property type="project" value="TreeGrafter"/>
</dbReference>
<dbReference type="GO" id="GO:0000175">
    <property type="term" value="F:3'-5'-RNA exonuclease activity"/>
    <property type="evidence" value="ECO:0007669"/>
    <property type="project" value="TreeGrafter"/>
</dbReference>
<dbReference type="InterPro" id="IPR036397">
    <property type="entry name" value="RNaseH_sf"/>
</dbReference>
<dbReference type="GeneID" id="109580255"/>
<dbReference type="Proteomes" id="UP000007879">
    <property type="component" value="Unassembled WGS sequence"/>
</dbReference>
<dbReference type="KEGG" id="aqu:109580255"/>
<dbReference type="GO" id="GO:0000289">
    <property type="term" value="P:nuclear-transcribed mRNA poly(A) tail shortening"/>
    <property type="evidence" value="ECO:0007669"/>
    <property type="project" value="TreeGrafter"/>
</dbReference>
<reference evidence="4" key="1">
    <citation type="journal article" date="2010" name="Nature">
        <title>The Amphimedon queenslandica genome and the evolution of animal complexity.</title>
        <authorList>
            <person name="Srivastava M."/>
            <person name="Simakov O."/>
            <person name="Chapman J."/>
            <person name="Fahey B."/>
            <person name="Gauthier M.E."/>
            <person name="Mitros T."/>
            <person name="Richards G.S."/>
            <person name="Conaco C."/>
            <person name="Dacre M."/>
            <person name="Hellsten U."/>
            <person name="Larroux C."/>
            <person name="Putnam N.H."/>
            <person name="Stanke M."/>
            <person name="Adamska M."/>
            <person name="Darling A."/>
            <person name="Degnan S.M."/>
            <person name="Oakley T.H."/>
            <person name="Plachetzki D.C."/>
            <person name="Zhai Y."/>
            <person name="Adamski M."/>
            <person name="Calcino A."/>
            <person name="Cummins S.F."/>
            <person name="Goodstein D.M."/>
            <person name="Harris C."/>
            <person name="Jackson D.J."/>
            <person name="Leys S.P."/>
            <person name="Shu S."/>
            <person name="Woodcroft B.J."/>
            <person name="Vervoort M."/>
            <person name="Kosik K.S."/>
            <person name="Manning G."/>
            <person name="Degnan B.M."/>
            <person name="Rokhsar D.S."/>
        </authorList>
    </citation>
    <scope>NUCLEOTIDE SEQUENCE [LARGE SCALE GENOMIC DNA]</scope>
</reference>
<dbReference type="InterPro" id="IPR012337">
    <property type="entry name" value="RNaseH-like_sf"/>
</dbReference>
<evidence type="ECO:0000256" key="1">
    <source>
        <dbReference type="ARBA" id="ARBA00008372"/>
    </source>
</evidence>